<proteinExistence type="predicted"/>
<evidence type="ECO:0000313" key="1">
    <source>
        <dbReference type="EMBL" id="MDV6232237.1"/>
    </source>
</evidence>
<reference evidence="1 2" key="1">
    <citation type="submission" date="2023-10" db="EMBL/GenBank/DDBJ databases">
        <title>Development of a sustainable strategy for remediation of hydrocarbon-contaminated territories based on the waste exchange concept.</title>
        <authorList>
            <person name="Krivoruchko A."/>
        </authorList>
    </citation>
    <scope>NUCLEOTIDE SEQUENCE [LARGE SCALE GENOMIC DNA]</scope>
    <source>
        <strain evidence="1 2">IEGM 1322</strain>
    </source>
</reference>
<gene>
    <name evidence="1" type="ORF">R3P95_16930</name>
</gene>
<accession>A0ABU4B183</accession>
<organism evidence="1 2">
    <name type="scientific">Rhodococcus cercidiphylli</name>
    <dbReference type="NCBI Taxonomy" id="489916"/>
    <lineage>
        <taxon>Bacteria</taxon>
        <taxon>Bacillati</taxon>
        <taxon>Actinomycetota</taxon>
        <taxon>Actinomycetes</taxon>
        <taxon>Mycobacteriales</taxon>
        <taxon>Nocardiaceae</taxon>
        <taxon>Rhodococcus</taxon>
    </lineage>
</organism>
<dbReference type="Proteomes" id="UP001185899">
    <property type="component" value="Unassembled WGS sequence"/>
</dbReference>
<protein>
    <submittedName>
        <fullName evidence="1">Uncharacterized protein</fullName>
    </submittedName>
</protein>
<sequence length="438" mass="49114">MSAPSSERRFLRPRYILSAADRLWVIDETQPVAVLLDPGSGQIDRIVSWPEIPSPSPTLTVASHGDHVWLQYSGTDVLACVTADGVHHAEYLEGTHLLTAGPSGAWCFRPTRMRDDVARTAAAPPLLRPQPGPPLILAHTGGGTSPIGVAGVLVTADFDEYSVHLGVEHAPWSRTYRDNPTPTGYVLRQSKSWIHLPLNAETTHIELDDYPRSRADGVWHTSEYADTTYNEQHRRKRALGDGIRWHWGTPSKRSGVLLVKAFRDGSSTPVREIALPGVQVYEGTARGQRLWLLVRSADRGSPGRQLVRLSIDTAERERETAIDDLDITAYCRPVAPEPPDHASYVRYCVRRLDGRRFSKRMHDVRAEFIGDWPHGRLHISFTHDYYEGLTLVARLNLYDEQGQRLDDITRYAPTELMEQADTRAYPDRSHSVGGVLYV</sequence>
<comment type="caution">
    <text evidence="1">The sequence shown here is derived from an EMBL/GenBank/DDBJ whole genome shotgun (WGS) entry which is preliminary data.</text>
</comment>
<keyword evidence="2" id="KW-1185">Reference proteome</keyword>
<dbReference type="EMBL" id="JAWLKE010000006">
    <property type="protein sequence ID" value="MDV6232237.1"/>
    <property type="molecule type" value="Genomic_DNA"/>
</dbReference>
<evidence type="ECO:0000313" key="2">
    <source>
        <dbReference type="Proteomes" id="UP001185899"/>
    </source>
</evidence>
<dbReference type="RefSeq" id="WP_317548951.1">
    <property type="nucleotide sequence ID" value="NZ_JAWLKE010000006.1"/>
</dbReference>
<name>A0ABU4B183_9NOCA</name>